<accession>A0A239M808</accession>
<name>A0A239M808_9BACT</name>
<organism evidence="1 2">
    <name type="scientific">Granulicella rosea</name>
    <dbReference type="NCBI Taxonomy" id="474952"/>
    <lineage>
        <taxon>Bacteria</taxon>
        <taxon>Pseudomonadati</taxon>
        <taxon>Acidobacteriota</taxon>
        <taxon>Terriglobia</taxon>
        <taxon>Terriglobales</taxon>
        <taxon>Acidobacteriaceae</taxon>
        <taxon>Granulicella</taxon>
    </lineage>
</organism>
<dbReference type="AlphaFoldDB" id="A0A239M808"/>
<sequence>MAGNRAFKGLASLRAGFDQPFEDDIPEPIPARPEPVLERVQATVHQPEPPRMMPQPVAVAPVHSEPRQFGGPQAVSPITGKVDRRRLRKVLKTPSVSLSVAVRAELHEEVSALLFARKTTWIATLDELLTQYVAEAKATGRFPR</sequence>
<reference evidence="1 2" key="1">
    <citation type="submission" date="2017-06" db="EMBL/GenBank/DDBJ databases">
        <authorList>
            <person name="Kim H.J."/>
            <person name="Triplett B.A."/>
        </authorList>
    </citation>
    <scope>NUCLEOTIDE SEQUENCE [LARGE SCALE GENOMIC DNA]</scope>
    <source>
        <strain evidence="1 2">DSM 18704</strain>
    </source>
</reference>
<gene>
    <name evidence="1" type="ORF">SAMN05421770_11041</name>
</gene>
<proteinExistence type="predicted"/>
<evidence type="ECO:0000313" key="1">
    <source>
        <dbReference type="EMBL" id="SNT38253.1"/>
    </source>
</evidence>
<protein>
    <submittedName>
        <fullName evidence="1">Uncharacterized protein</fullName>
    </submittedName>
</protein>
<dbReference type="Proteomes" id="UP000198356">
    <property type="component" value="Unassembled WGS sequence"/>
</dbReference>
<dbReference type="EMBL" id="FZOU01000010">
    <property type="protein sequence ID" value="SNT38253.1"/>
    <property type="molecule type" value="Genomic_DNA"/>
</dbReference>
<dbReference type="RefSeq" id="WP_089410122.1">
    <property type="nucleotide sequence ID" value="NZ_FZOU01000010.1"/>
</dbReference>
<evidence type="ECO:0000313" key="2">
    <source>
        <dbReference type="Proteomes" id="UP000198356"/>
    </source>
</evidence>
<keyword evidence="2" id="KW-1185">Reference proteome</keyword>